<dbReference type="GeneID" id="140036230"/>
<dbReference type="Pfam" id="PF24626">
    <property type="entry name" value="SH3_Tf2-1"/>
    <property type="match status" value="1"/>
</dbReference>
<dbReference type="InterPro" id="IPR056924">
    <property type="entry name" value="SH3_Tf2-1"/>
</dbReference>
<dbReference type="PANTHER" id="PTHR35046:SF9">
    <property type="entry name" value="RNA-DIRECTED DNA POLYMERASE"/>
    <property type="match status" value="1"/>
</dbReference>
<dbReference type="InterPro" id="IPR000477">
    <property type="entry name" value="RT_dom"/>
</dbReference>
<organism evidence="4 5">
    <name type="scientific">Coffea arabica</name>
    <name type="common">Arabian coffee</name>
    <dbReference type="NCBI Taxonomy" id="13443"/>
    <lineage>
        <taxon>Eukaryota</taxon>
        <taxon>Viridiplantae</taxon>
        <taxon>Streptophyta</taxon>
        <taxon>Embryophyta</taxon>
        <taxon>Tracheophyta</taxon>
        <taxon>Spermatophyta</taxon>
        <taxon>Magnoliopsida</taxon>
        <taxon>eudicotyledons</taxon>
        <taxon>Gunneridae</taxon>
        <taxon>Pentapetalae</taxon>
        <taxon>asterids</taxon>
        <taxon>lamiids</taxon>
        <taxon>Gentianales</taxon>
        <taxon>Rubiaceae</taxon>
        <taxon>Ixoroideae</taxon>
        <taxon>Gardenieae complex</taxon>
        <taxon>Bertiereae - Coffeeae clade</taxon>
        <taxon>Coffeeae</taxon>
        <taxon>Coffea</taxon>
    </lineage>
</organism>
<feature type="compositionally biased region" description="Basic and acidic residues" evidence="1">
    <location>
        <begin position="24"/>
        <end position="44"/>
    </location>
</feature>
<evidence type="ECO:0000313" key="5">
    <source>
        <dbReference type="RefSeq" id="XP_071933663.1"/>
    </source>
</evidence>
<proteinExistence type="predicted"/>
<dbReference type="SUPFAM" id="SSF56672">
    <property type="entry name" value="DNA/RNA polymerases"/>
    <property type="match status" value="1"/>
</dbReference>
<dbReference type="CDD" id="cd01647">
    <property type="entry name" value="RT_LTR"/>
    <property type="match status" value="1"/>
</dbReference>
<protein>
    <recommendedName>
        <fullName evidence="6">Transposon Ty3-I Gag-Pol polyprotein</fullName>
    </recommendedName>
</protein>
<feature type="region of interest" description="Disordered" evidence="1">
    <location>
        <begin position="425"/>
        <end position="450"/>
    </location>
</feature>
<evidence type="ECO:0000256" key="1">
    <source>
        <dbReference type="SAM" id="MobiDB-lite"/>
    </source>
</evidence>
<evidence type="ECO:0000313" key="4">
    <source>
        <dbReference type="Proteomes" id="UP001652660"/>
    </source>
</evidence>
<reference evidence="5" key="1">
    <citation type="submission" date="2025-08" db="UniProtKB">
        <authorList>
            <consortium name="RefSeq"/>
        </authorList>
    </citation>
    <scope>IDENTIFICATION</scope>
    <source>
        <tissue evidence="5">Leaves</tissue>
    </source>
</reference>
<name>A0ABM4WPF7_COFAR</name>
<feature type="region of interest" description="Disordered" evidence="1">
    <location>
        <begin position="24"/>
        <end position="55"/>
    </location>
</feature>
<feature type="domain" description="Reverse transcriptase" evidence="2">
    <location>
        <begin position="126"/>
        <end position="196"/>
    </location>
</feature>
<dbReference type="InterPro" id="IPR043502">
    <property type="entry name" value="DNA/RNA_pol_sf"/>
</dbReference>
<dbReference type="PANTHER" id="PTHR35046">
    <property type="entry name" value="ZINC KNUCKLE (CCHC-TYPE) FAMILY PROTEIN"/>
    <property type="match status" value="1"/>
</dbReference>
<dbReference type="Proteomes" id="UP001652660">
    <property type="component" value="Chromosome 2e"/>
</dbReference>
<dbReference type="Gene3D" id="3.30.70.270">
    <property type="match status" value="1"/>
</dbReference>
<dbReference type="Pfam" id="PF00078">
    <property type="entry name" value="RVT_1"/>
    <property type="match status" value="1"/>
</dbReference>
<keyword evidence="4" id="KW-1185">Reference proteome</keyword>
<feature type="domain" description="Tf2-1-like SH3-like" evidence="3">
    <location>
        <begin position="370"/>
        <end position="419"/>
    </location>
</feature>
<dbReference type="InterPro" id="IPR043128">
    <property type="entry name" value="Rev_trsase/Diguanyl_cyclase"/>
</dbReference>
<evidence type="ECO:0008006" key="6">
    <source>
        <dbReference type="Google" id="ProtNLM"/>
    </source>
</evidence>
<accession>A0ABM4WPF7</accession>
<evidence type="ECO:0000259" key="3">
    <source>
        <dbReference type="Pfam" id="PF24626"/>
    </source>
</evidence>
<sequence>MPKQVYENQVKIQQECEKVDERKRIEKHERKERKRSVQNEREKAINGTDDEEYNNIFPDDVPSRLPPIRGIEHQIVLIPGAFLPNRPAYRSNPEETKEIQRQVEELLGKGWARESLSPYAVPVILVPKKDGSWRMCTDCRVINVIMVKYRHHIPRFDDMLDELHRTVIFIKIDLKSGYHQIRINEGDEWKTAFNTKYGQVRIVYFDDILIYSKNLDEDLQYVKLVLEYKTSKSNIVANALSQRYILLATLNVKLLGFELIKDLYVTDDDFKLVFEACKREHLYWPNIKKNVEREVARCINAIAPNPRTRKGHDSIFVVVDRFSKMAHFITCHKTDNAPYIADLFFKEVDYDFNPLTPLDLMPLPLSDHTSLDEKRQNKLMSHGDGPFQVLAKVNDNAYHLDLRDEYGISPTFNVADLLPFDVGDDLDMRTNPSQDEGTNEGPPRLQVADSNGSSEALYAPTMNLGPMTRARARKLRESFQAFL</sequence>
<evidence type="ECO:0000259" key="2">
    <source>
        <dbReference type="Pfam" id="PF00078"/>
    </source>
</evidence>
<dbReference type="RefSeq" id="XP_071933663.1">
    <property type="nucleotide sequence ID" value="XM_072077562.1"/>
</dbReference>
<gene>
    <name evidence="5" type="primary">LOC140036230</name>
</gene>
<dbReference type="Gene3D" id="3.10.10.10">
    <property type="entry name" value="HIV Type 1 Reverse Transcriptase, subunit A, domain 1"/>
    <property type="match status" value="1"/>
</dbReference>